<keyword evidence="9" id="KW-0030">Aminoacyl-tRNA synthetase</keyword>
<evidence type="ECO:0000256" key="11">
    <source>
        <dbReference type="ARBA" id="ARBA00047639"/>
    </source>
</evidence>
<dbReference type="CDD" id="cd00773">
    <property type="entry name" value="HisRS-like_core"/>
    <property type="match status" value="1"/>
</dbReference>
<reference evidence="16" key="1">
    <citation type="submission" date="2021-07" db="EMBL/GenBank/DDBJ databases">
        <authorList>
            <person name="Branca A.L. A."/>
        </authorList>
    </citation>
    <scope>NUCLEOTIDE SEQUENCE</scope>
</reference>
<feature type="domain" description="Anticodon-binding" evidence="14">
    <location>
        <begin position="271"/>
        <end position="370"/>
    </location>
</feature>
<sequence length="392" mass="43032">MREFYQCDFDIAGTFDAMVPDAEILRIICEVFEELGWNGRYTIKLNHRKILDGVFAVCGVPEDKIRPISSAVDKLDKMPWADVRKEMVDDKGLDGEVADRIEKYVMNKGSRELLESLLKDEALNANASAKAGLEDMALMMDYLEAFGVLDKISFDMSLARGLDYYTGVIYEVVTEGSAGVQVAVAENQKPSGKKDKGKPSEDDDRSNDPTLGVGSVAAGGRYDNLVSMFLPKAQIPCVGISFGVDRIFSITKARLEREQKSAALRSSEVDAYVMAFGGKGFTGMLKERMDVCQKLWNAGIKAEFSYKLKPKLPQQFKAAEQGAIPFGIILGEEELAAGKCRIKEMGLPDGHPEKEGVEVTLDTLVTELQARLAKKQDGVVTSLAQQLQGTTV</sequence>
<dbReference type="GO" id="GO:0005739">
    <property type="term" value="C:mitochondrion"/>
    <property type="evidence" value="ECO:0007669"/>
    <property type="project" value="TreeGrafter"/>
</dbReference>
<gene>
    <name evidence="16" type="ORF">PSALAMII_LOCUS5058</name>
</gene>
<evidence type="ECO:0000259" key="15">
    <source>
        <dbReference type="Pfam" id="PF13393"/>
    </source>
</evidence>
<comment type="caution">
    <text evidence="16">The sequence shown here is derived from an EMBL/GenBank/DDBJ whole genome shotgun (WGS) entry which is preliminary data.</text>
</comment>
<dbReference type="GO" id="GO:0006427">
    <property type="term" value="P:histidyl-tRNA aminoacylation"/>
    <property type="evidence" value="ECO:0007669"/>
    <property type="project" value="TreeGrafter"/>
</dbReference>
<dbReference type="AlphaFoldDB" id="A0A9W4J1C5"/>
<dbReference type="PANTHER" id="PTHR11476">
    <property type="entry name" value="HISTIDYL-TRNA SYNTHETASE"/>
    <property type="match status" value="1"/>
</dbReference>
<dbReference type="EC" id="6.1.1.21" evidence="3"/>
<dbReference type="EMBL" id="CAJVPG010000221">
    <property type="protein sequence ID" value="CAG8374374.1"/>
    <property type="molecule type" value="Genomic_DNA"/>
</dbReference>
<dbReference type="PIRSF" id="PIRSF001549">
    <property type="entry name" value="His-tRNA_synth"/>
    <property type="match status" value="1"/>
</dbReference>
<evidence type="ECO:0000256" key="6">
    <source>
        <dbReference type="ARBA" id="ARBA00022741"/>
    </source>
</evidence>
<dbReference type="Gene3D" id="3.40.50.800">
    <property type="entry name" value="Anticodon-binding domain"/>
    <property type="match status" value="1"/>
</dbReference>
<dbReference type="SUPFAM" id="SSF52954">
    <property type="entry name" value="Class II aaRS ABD-related"/>
    <property type="match status" value="1"/>
</dbReference>
<protein>
    <recommendedName>
        <fullName evidence="3">histidine--tRNA ligase</fullName>
        <ecNumber evidence="3">6.1.1.21</ecNumber>
    </recommendedName>
    <alternativeName>
        <fullName evidence="10">Histidyl-tRNA synthetase</fullName>
    </alternativeName>
</protein>
<evidence type="ECO:0000313" key="17">
    <source>
        <dbReference type="Proteomes" id="UP001152649"/>
    </source>
</evidence>
<keyword evidence="8" id="KW-0648">Protein biosynthesis</keyword>
<evidence type="ECO:0000259" key="14">
    <source>
        <dbReference type="Pfam" id="PF03129"/>
    </source>
</evidence>
<evidence type="ECO:0000256" key="8">
    <source>
        <dbReference type="ARBA" id="ARBA00022917"/>
    </source>
</evidence>
<dbReference type="InterPro" id="IPR036621">
    <property type="entry name" value="Anticodon-bd_dom_sf"/>
</dbReference>
<dbReference type="GO" id="GO:0004821">
    <property type="term" value="F:histidine-tRNA ligase activity"/>
    <property type="evidence" value="ECO:0007669"/>
    <property type="project" value="UniProtKB-EC"/>
</dbReference>
<evidence type="ECO:0000256" key="9">
    <source>
        <dbReference type="ARBA" id="ARBA00023146"/>
    </source>
</evidence>
<dbReference type="InterPro" id="IPR041715">
    <property type="entry name" value="HisRS-like_core"/>
</dbReference>
<dbReference type="InterPro" id="IPR033656">
    <property type="entry name" value="HisRS_anticodon"/>
</dbReference>
<dbReference type="GO" id="GO:0005829">
    <property type="term" value="C:cytosol"/>
    <property type="evidence" value="ECO:0007669"/>
    <property type="project" value="TreeGrafter"/>
</dbReference>
<dbReference type="Proteomes" id="UP001152649">
    <property type="component" value="Unassembled WGS sequence"/>
</dbReference>
<evidence type="ECO:0000256" key="13">
    <source>
        <dbReference type="SAM" id="MobiDB-lite"/>
    </source>
</evidence>
<comment type="catalytic activity">
    <reaction evidence="11">
        <text>tRNA(His) + L-histidine + ATP = L-histidyl-tRNA(His) + AMP + diphosphate + H(+)</text>
        <dbReference type="Rhea" id="RHEA:17313"/>
        <dbReference type="Rhea" id="RHEA-COMP:9665"/>
        <dbReference type="Rhea" id="RHEA-COMP:9689"/>
        <dbReference type="ChEBI" id="CHEBI:15378"/>
        <dbReference type="ChEBI" id="CHEBI:30616"/>
        <dbReference type="ChEBI" id="CHEBI:33019"/>
        <dbReference type="ChEBI" id="CHEBI:57595"/>
        <dbReference type="ChEBI" id="CHEBI:78442"/>
        <dbReference type="ChEBI" id="CHEBI:78527"/>
        <dbReference type="ChEBI" id="CHEBI:456215"/>
        <dbReference type="EC" id="6.1.1.21"/>
    </reaction>
</comment>
<keyword evidence="6" id="KW-0547">Nucleotide-binding</keyword>
<feature type="binding site" evidence="12">
    <location>
        <begin position="164"/>
        <end position="165"/>
    </location>
    <ligand>
        <name>L-histidine</name>
        <dbReference type="ChEBI" id="CHEBI:57595"/>
    </ligand>
</feature>
<feature type="domain" description="Class II Histidinyl-tRNA synthetase (HisRS)-like catalytic core" evidence="15">
    <location>
        <begin position="2"/>
        <end position="178"/>
    </location>
</feature>
<feature type="binding site" evidence="12">
    <location>
        <position position="10"/>
    </location>
    <ligand>
        <name>L-histidine</name>
        <dbReference type="ChEBI" id="CHEBI:57595"/>
    </ligand>
</feature>
<evidence type="ECO:0000256" key="1">
    <source>
        <dbReference type="ARBA" id="ARBA00004496"/>
    </source>
</evidence>
<evidence type="ECO:0000256" key="5">
    <source>
        <dbReference type="ARBA" id="ARBA00022598"/>
    </source>
</evidence>
<keyword evidence="7" id="KW-0067">ATP-binding</keyword>
<evidence type="ECO:0000256" key="2">
    <source>
        <dbReference type="ARBA" id="ARBA00008226"/>
    </source>
</evidence>
<dbReference type="Pfam" id="PF03129">
    <property type="entry name" value="HGTP_anticodon"/>
    <property type="match status" value="1"/>
</dbReference>
<proteinExistence type="inferred from homology"/>
<feature type="binding site" evidence="12">
    <location>
        <position position="160"/>
    </location>
    <ligand>
        <name>L-histidine</name>
        <dbReference type="ChEBI" id="CHEBI:57595"/>
    </ligand>
</feature>
<keyword evidence="5" id="KW-0436">Ligase</keyword>
<evidence type="ECO:0000256" key="3">
    <source>
        <dbReference type="ARBA" id="ARBA00012815"/>
    </source>
</evidence>
<dbReference type="InterPro" id="IPR045864">
    <property type="entry name" value="aa-tRNA-synth_II/BPL/LPL"/>
</dbReference>
<accession>A0A9W4J1C5</accession>
<dbReference type="GO" id="GO:0032543">
    <property type="term" value="P:mitochondrial translation"/>
    <property type="evidence" value="ECO:0007669"/>
    <property type="project" value="TreeGrafter"/>
</dbReference>
<dbReference type="Gene3D" id="3.30.930.10">
    <property type="entry name" value="Bira Bifunctional Protein, Domain 2"/>
    <property type="match status" value="1"/>
</dbReference>
<dbReference type="CDD" id="cd00859">
    <property type="entry name" value="HisRS_anticodon"/>
    <property type="match status" value="1"/>
</dbReference>
<dbReference type="OrthoDB" id="198735at2759"/>
<evidence type="ECO:0000256" key="10">
    <source>
        <dbReference type="ARBA" id="ARBA00030619"/>
    </source>
</evidence>
<dbReference type="GO" id="GO:0003723">
    <property type="term" value="F:RNA binding"/>
    <property type="evidence" value="ECO:0007669"/>
    <property type="project" value="TreeGrafter"/>
</dbReference>
<feature type="binding site" evidence="12">
    <location>
        <position position="6"/>
    </location>
    <ligand>
        <name>L-histidine</name>
        <dbReference type="ChEBI" id="CHEBI:57595"/>
    </ligand>
</feature>
<evidence type="ECO:0000256" key="7">
    <source>
        <dbReference type="ARBA" id="ARBA00022840"/>
    </source>
</evidence>
<dbReference type="Pfam" id="PF13393">
    <property type="entry name" value="tRNA-synt_His"/>
    <property type="match status" value="1"/>
</dbReference>
<evidence type="ECO:0000313" key="16">
    <source>
        <dbReference type="EMBL" id="CAG8374374.1"/>
    </source>
</evidence>
<dbReference type="GO" id="GO:0005524">
    <property type="term" value="F:ATP binding"/>
    <property type="evidence" value="ECO:0007669"/>
    <property type="project" value="UniProtKB-KW"/>
</dbReference>
<organism evidence="16 17">
    <name type="scientific">Penicillium salamii</name>
    <dbReference type="NCBI Taxonomy" id="1612424"/>
    <lineage>
        <taxon>Eukaryota</taxon>
        <taxon>Fungi</taxon>
        <taxon>Dikarya</taxon>
        <taxon>Ascomycota</taxon>
        <taxon>Pezizomycotina</taxon>
        <taxon>Eurotiomycetes</taxon>
        <taxon>Eurotiomycetidae</taxon>
        <taxon>Eurotiales</taxon>
        <taxon>Aspergillaceae</taxon>
        <taxon>Penicillium</taxon>
    </lineage>
</organism>
<evidence type="ECO:0000256" key="4">
    <source>
        <dbReference type="ARBA" id="ARBA00022490"/>
    </source>
</evidence>
<dbReference type="FunFam" id="3.40.50.800:FF:000015">
    <property type="entry name" value="Histidyl-tRNA synthetase, mitochondrial"/>
    <property type="match status" value="1"/>
</dbReference>
<keyword evidence="4" id="KW-0963">Cytoplasm</keyword>
<comment type="subcellular location">
    <subcellularLocation>
        <location evidence="1">Cytoplasm</location>
    </subcellularLocation>
</comment>
<evidence type="ECO:0000256" key="12">
    <source>
        <dbReference type="PIRSR" id="PIRSR001549-1"/>
    </source>
</evidence>
<dbReference type="InterPro" id="IPR004516">
    <property type="entry name" value="HisRS/HisZ"/>
</dbReference>
<dbReference type="PANTHER" id="PTHR11476:SF7">
    <property type="entry name" value="HISTIDINE--TRNA LIGASE"/>
    <property type="match status" value="1"/>
</dbReference>
<keyword evidence="17" id="KW-1185">Reference proteome</keyword>
<dbReference type="SUPFAM" id="SSF55681">
    <property type="entry name" value="Class II aaRS and biotin synthetases"/>
    <property type="match status" value="1"/>
</dbReference>
<comment type="similarity">
    <text evidence="2">Belongs to the class-II aminoacyl-tRNA synthetase family.</text>
</comment>
<dbReference type="InterPro" id="IPR004154">
    <property type="entry name" value="Anticodon-bd"/>
</dbReference>
<feature type="region of interest" description="Disordered" evidence="13">
    <location>
        <begin position="185"/>
        <end position="214"/>
    </location>
</feature>
<name>A0A9W4J1C5_9EURO</name>